<reference evidence="2" key="1">
    <citation type="submission" date="2023-07" db="EMBL/GenBank/DDBJ databases">
        <title>Chromosome-level Genome Assembly of Striped Snakehead (Channa striata).</title>
        <authorList>
            <person name="Liu H."/>
        </authorList>
    </citation>
    <scope>NUCLEOTIDE SEQUENCE</scope>
    <source>
        <strain evidence="2">Gz</strain>
        <tissue evidence="2">Muscle</tissue>
    </source>
</reference>
<feature type="compositionally biased region" description="Basic and acidic residues" evidence="1">
    <location>
        <begin position="123"/>
        <end position="139"/>
    </location>
</feature>
<evidence type="ECO:0000313" key="3">
    <source>
        <dbReference type="Proteomes" id="UP001187415"/>
    </source>
</evidence>
<feature type="region of interest" description="Disordered" evidence="1">
    <location>
        <begin position="184"/>
        <end position="213"/>
    </location>
</feature>
<comment type="caution">
    <text evidence="2">The sequence shown here is derived from an EMBL/GenBank/DDBJ whole genome shotgun (WGS) entry which is preliminary data.</text>
</comment>
<feature type="compositionally biased region" description="Basic and acidic residues" evidence="1">
    <location>
        <begin position="292"/>
        <end position="305"/>
    </location>
</feature>
<gene>
    <name evidence="2" type="ORF">Q5P01_000993</name>
</gene>
<organism evidence="2 3">
    <name type="scientific">Channa striata</name>
    <name type="common">Snakehead murrel</name>
    <name type="synonym">Ophicephalus striatus</name>
    <dbReference type="NCBI Taxonomy" id="64152"/>
    <lineage>
        <taxon>Eukaryota</taxon>
        <taxon>Metazoa</taxon>
        <taxon>Chordata</taxon>
        <taxon>Craniata</taxon>
        <taxon>Vertebrata</taxon>
        <taxon>Euteleostomi</taxon>
        <taxon>Actinopterygii</taxon>
        <taxon>Neopterygii</taxon>
        <taxon>Teleostei</taxon>
        <taxon>Neoteleostei</taxon>
        <taxon>Acanthomorphata</taxon>
        <taxon>Anabantaria</taxon>
        <taxon>Anabantiformes</taxon>
        <taxon>Channoidei</taxon>
        <taxon>Channidae</taxon>
        <taxon>Channa</taxon>
    </lineage>
</organism>
<evidence type="ECO:0000313" key="2">
    <source>
        <dbReference type="EMBL" id="KAK2812692.1"/>
    </source>
</evidence>
<sequence>MLTTKTKAPRPVTAGLRVMPDLWDEGLSSVLAGPRGEGATAGTRGDGRSARGVRNGLDEGTRGSTQTGSVGGFLQVPSGGLALDEVRSARKLVAIRREAFRLLCSCALIQRGQGVRPPSRLRPARDARTEDASSPERETSASGPPRSPEAAGGTRGLRQVCRGALTPLVVSRVDSISRGLRAIDSTDRRRRRGSDLSALRFRQTRDPPPAQPTARRTLAVSQIDELLLGGICTSLCAGWWPSRRSVSTGSYCLNHRRATPSAKKEESASCTARTARAACGGGREGDGTMESLRVKREVDAKAKETEGEEDPDPGGGRAEKI</sequence>
<feature type="region of interest" description="Disordered" evidence="1">
    <location>
        <begin position="262"/>
        <end position="321"/>
    </location>
</feature>
<protein>
    <submittedName>
        <fullName evidence="2">Uncharacterized protein</fullName>
    </submittedName>
</protein>
<feature type="compositionally biased region" description="Low complexity" evidence="1">
    <location>
        <begin position="268"/>
        <end position="278"/>
    </location>
</feature>
<dbReference type="Proteomes" id="UP001187415">
    <property type="component" value="Unassembled WGS sequence"/>
</dbReference>
<feature type="region of interest" description="Disordered" evidence="1">
    <location>
        <begin position="30"/>
        <end position="71"/>
    </location>
</feature>
<evidence type="ECO:0000256" key="1">
    <source>
        <dbReference type="SAM" id="MobiDB-lite"/>
    </source>
</evidence>
<dbReference type="EMBL" id="JAUPFM010000121">
    <property type="protein sequence ID" value="KAK2812692.1"/>
    <property type="molecule type" value="Genomic_DNA"/>
</dbReference>
<proteinExistence type="predicted"/>
<accession>A0AA88IWE7</accession>
<feature type="region of interest" description="Disordered" evidence="1">
    <location>
        <begin position="114"/>
        <end position="157"/>
    </location>
</feature>
<keyword evidence="3" id="KW-1185">Reference proteome</keyword>
<name>A0AA88IWE7_CHASR</name>
<dbReference type="AlphaFoldDB" id="A0AA88IWE7"/>